<dbReference type="AlphaFoldDB" id="A0A9P8IE66"/>
<dbReference type="Proteomes" id="UP000698800">
    <property type="component" value="Unassembled WGS sequence"/>
</dbReference>
<sequence>MPEFWGERPFRTCAPLLICQLCSDSVVNSARSNNLAYITITPYRFESPLQAGNERKRENLAEVHLSSRDHGPDGVHAAGLLGTSIEEAKEPMRDPRDLCRATIKPLCVLGYKTFRWAKIANLERPGQQTANLAISFADMSSTSVGALPAYEGEKRTKPGSGRRAEPGLYRLRRACDGFRGILEEERGSEHTSPPLWDT</sequence>
<protein>
    <submittedName>
        <fullName evidence="1">Uncharacterized protein</fullName>
    </submittedName>
</protein>
<organism evidence="1 2">
    <name type="scientific">Glutinoglossum americanum</name>
    <dbReference type="NCBI Taxonomy" id="1670608"/>
    <lineage>
        <taxon>Eukaryota</taxon>
        <taxon>Fungi</taxon>
        <taxon>Dikarya</taxon>
        <taxon>Ascomycota</taxon>
        <taxon>Pezizomycotina</taxon>
        <taxon>Geoglossomycetes</taxon>
        <taxon>Geoglossales</taxon>
        <taxon>Geoglossaceae</taxon>
        <taxon>Glutinoglossum</taxon>
    </lineage>
</organism>
<proteinExistence type="predicted"/>
<evidence type="ECO:0000313" key="1">
    <source>
        <dbReference type="EMBL" id="KAH0543973.1"/>
    </source>
</evidence>
<evidence type="ECO:0000313" key="2">
    <source>
        <dbReference type="Proteomes" id="UP000698800"/>
    </source>
</evidence>
<name>A0A9P8IE66_9PEZI</name>
<comment type="caution">
    <text evidence="1">The sequence shown here is derived from an EMBL/GenBank/DDBJ whole genome shotgun (WGS) entry which is preliminary data.</text>
</comment>
<dbReference type="EMBL" id="JAGHQL010000024">
    <property type="protein sequence ID" value="KAH0543973.1"/>
    <property type="molecule type" value="Genomic_DNA"/>
</dbReference>
<keyword evidence="2" id="KW-1185">Reference proteome</keyword>
<reference evidence="1" key="1">
    <citation type="submission" date="2021-03" db="EMBL/GenBank/DDBJ databases">
        <title>Comparative genomics and phylogenomic investigation of the class Geoglossomycetes provide insights into ecological specialization and systematics.</title>
        <authorList>
            <person name="Melie T."/>
            <person name="Pirro S."/>
            <person name="Miller A.N."/>
            <person name="Quandt A."/>
        </authorList>
    </citation>
    <scope>NUCLEOTIDE SEQUENCE</scope>
    <source>
        <strain evidence="1">GBOQ0MN5Z8</strain>
    </source>
</reference>
<gene>
    <name evidence="1" type="ORF">FGG08_001740</name>
</gene>
<accession>A0A9P8IE66</accession>